<name>A0A914H5D4_GLORO</name>
<evidence type="ECO:0000313" key="2">
    <source>
        <dbReference type="WBParaSite" id="Gr19_v10_g13977.t1"/>
    </source>
</evidence>
<organism evidence="1 2">
    <name type="scientific">Globodera rostochiensis</name>
    <name type="common">Golden nematode worm</name>
    <name type="synonym">Heterodera rostochiensis</name>
    <dbReference type="NCBI Taxonomy" id="31243"/>
    <lineage>
        <taxon>Eukaryota</taxon>
        <taxon>Metazoa</taxon>
        <taxon>Ecdysozoa</taxon>
        <taxon>Nematoda</taxon>
        <taxon>Chromadorea</taxon>
        <taxon>Rhabditida</taxon>
        <taxon>Tylenchina</taxon>
        <taxon>Tylenchomorpha</taxon>
        <taxon>Tylenchoidea</taxon>
        <taxon>Heteroderidae</taxon>
        <taxon>Heteroderinae</taxon>
        <taxon>Globodera</taxon>
    </lineage>
</organism>
<accession>A0A914H5D4</accession>
<keyword evidence="1" id="KW-1185">Reference proteome</keyword>
<sequence>MVGAQHGHQLLMGGLADGRLEDGHLQLVGGLADERLEDGHLQQVVERKAPPTTPISRSTFPFAYTI</sequence>
<dbReference type="AlphaFoldDB" id="A0A914H5D4"/>
<reference evidence="2" key="1">
    <citation type="submission" date="2022-11" db="UniProtKB">
        <authorList>
            <consortium name="WormBaseParasite"/>
        </authorList>
    </citation>
    <scope>IDENTIFICATION</scope>
</reference>
<proteinExistence type="predicted"/>
<dbReference type="WBParaSite" id="Gr19_v10_g13977.t1">
    <property type="protein sequence ID" value="Gr19_v10_g13977.t1"/>
    <property type="gene ID" value="Gr19_v10_g13977"/>
</dbReference>
<dbReference type="Proteomes" id="UP000887572">
    <property type="component" value="Unplaced"/>
</dbReference>
<protein>
    <submittedName>
        <fullName evidence="2">Uncharacterized protein</fullName>
    </submittedName>
</protein>
<evidence type="ECO:0000313" key="1">
    <source>
        <dbReference type="Proteomes" id="UP000887572"/>
    </source>
</evidence>